<feature type="transmembrane region" description="Helical" evidence="1">
    <location>
        <begin position="81"/>
        <end position="98"/>
    </location>
</feature>
<keyword evidence="1" id="KW-0812">Transmembrane</keyword>
<accession>A0A3D9UTL6</accession>
<dbReference type="AlphaFoldDB" id="A0A3D9UTL6"/>
<reference evidence="2 3" key="1">
    <citation type="submission" date="2018-08" db="EMBL/GenBank/DDBJ databases">
        <title>Sequencing the genomes of 1000 actinobacteria strains.</title>
        <authorList>
            <person name="Klenk H.-P."/>
        </authorList>
    </citation>
    <scope>NUCLEOTIDE SEQUENCE [LARGE SCALE GENOMIC DNA]</scope>
    <source>
        <strain evidence="2 3">DSM 22967</strain>
    </source>
</reference>
<evidence type="ECO:0000313" key="3">
    <source>
        <dbReference type="Proteomes" id="UP000256253"/>
    </source>
</evidence>
<feature type="transmembrane region" description="Helical" evidence="1">
    <location>
        <begin position="118"/>
        <end position="138"/>
    </location>
</feature>
<protein>
    <submittedName>
        <fullName evidence="2">Uncharacterized protein DUF3180</fullName>
    </submittedName>
</protein>
<keyword evidence="1" id="KW-0472">Membrane</keyword>
<gene>
    <name evidence="2" type="ORF">DFJ65_0975</name>
</gene>
<name>A0A3D9UTL6_9MICO</name>
<dbReference type="Proteomes" id="UP000256253">
    <property type="component" value="Unassembled WGS sequence"/>
</dbReference>
<dbReference type="EMBL" id="QTUA01000001">
    <property type="protein sequence ID" value="REF29985.1"/>
    <property type="molecule type" value="Genomic_DNA"/>
</dbReference>
<feature type="transmembrane region" description="Helical" evidence="1">
    <location>
        <begin position="7"/>
        <end position="28"/>
    </location>
</feature>
<evidence type="ECO:0000313" key="2">
    <source>
        <dbReference type="EMBL" id="REF29985.1"/>
    </source>
</evidence>
<dbReference type="Pfam" id="PF11377">
    <property type="entry name" value="DUF3180"/>
    <property type="match status" value="1"/>
</dbReference>
<keyword evidence="1" id="KW-1133">Transmembrane helix</keyword>
<dbReference type="InterPro" id="IPR021517">
    <property type="entry name" value="DUF3180"/>
</dbReference>
<sequence>MKNGVQVGHVAVTTAVALVLSYVLLRVWSGYGNAIPEITWFTVAVIVLIGALVLAGGWQIRSYRQRRATRMPSPQVARRTVVSAQASALVGGALAGWYGGHVGVALSNLDSDRLRQVALVGAVAAIASLGLSAVGLVVQSWCRIDDDDDDDDHRGDGDPSPA</sequence>
<feature type="transmembrane region" description="Helical" evidence="1">
    <location>
        <begin position="40"/>
        <end position="60"/>
    </location>
</feature>
<comment type="caution">
    <text evidence="2">The sequence shown here is derived from an EMBL/GenBank/DDBJ whole genome shotgun (WGS) entry which is preliminary data.</text>
</comment>
<proteinExistence type="predicted"/>
<keyword evidence="3" id="KW-1185">Reference proteome</keyword>
<organism evidence="2 3">
    <name type="scientific">Calidifontibacter indicus</name>
    <dbReference type="NCBI Taxonomy" id="419650"/>
    <lineage>
        <taxon>Bacteria</taxon>
        <taxon>Bacillati</taxon>
        <taxon>Actinomycetota</taxon>
        <taxon>Actinomycetes</taxon>
        <taxon>Micrococcales</taxon>
        <taxon>Dermacoccaceae</taxon>
        <taxon>Calidifontibacter</taxon>
    </lineage>
</organism>
<evidence type="ECO:0000256" key="1">
    <source>
        <dbReference type="SAM" id="Phobius"/>
    </source>
</evidence>
<dbReference type="RefSeq" id="WP_170143995.1">
    <property type="nucleotide sequence ID" value="NZ_QTUA01000001.1"/>
</dbReference>